<dbReference type="Pfam" id="PF13377">
    <property type="entry name" value="Peripla_BP_3"/>
    <property type="match status" value="1"/>
</dbReference>
<keyword evidence="1" id="KW-0805">Transcription regulation</keyword>
<dbReference type="RefSeq" id="WP_135658192.1">
    <property type="nucleotide sequence ID" value="NZ_JAJUFJ010000012.1"/>
</dbReference>
<name>A0A4Z0Y1B8_9FIRM</name>
<dbReference type="InterPro" id="IPR033532">
    <property type="entry name" value="AraR_ligand_bind_dom"/>
</dbReference>
<dbReference type="Pfam" id="PF00392">
    <property type="entry name" value="GntR"/>
    <property type="match status" value="1"/>
</dbReference>
<dbReference type="GO" id="GO:0003700">
    <property type="term" value="F:DNA-binding transcription factor activity"/>
    <property type="evidence" value="ECO:0007669"/>
    <property type="project" value="InterPro"/>
</dbReference>
<dbReference type="CDD" id="cd01541">
    <property type="entry name" value="PBP1_AraR"/>
    <property type="match status" value="1"/>
</dbReference>
<dbReference type="Proteomes" id="UP000297714">
    <property type="component" value="Unassembled WGS sequence"/>
</dbReference>
<dbReference type="PROSITE" id="PS50949">
    <property type="entry name" value="HTH_GNTR"/>
    <property type="match status" value="1"/>
</dbReference>
<dbReference type="EMBL" id="SRMQ01000002">
    <property type="protein sequence ID" value="TGJ77534.1"/>
    <property type="molecule type" value="Genomic_DNA"/>
</dbReference>
<proteinExistence type="predicted"/>
<dbReference type="OrthoDB" id="9813468at2"/>
<protein>
    <submittedName>
        <fullName evidence="5">Arabinose metabolism transcriptional repressor</fullName>
    </submittedName>
</protein>
<dbReference type="Gene3D" id="1.10.10.10">
    <property type="entry name" value="Winged helix-like DNA-binding domain superfamily/Winged helix DNA-binding domain"/>
    <property type="match status" value="1"/>
</dbReference>
<reference evidence="5 6" key="1">
    <citation type="submission" date="2019-04" db="EMBL/GenBank/DDBJ databases">
        <authorList>
            <person name="Poehlein A."/>
            <person name="Bengelsdorf F.R."/>
            <person name="Duerre P."/>
            <person name="Daniel R."/>
        </authorList>
    </citation>
    <scope>NUCLEOTIDE SEQUENCE [LARGE SCALE GENOMIC DNA]</scope>
    <source>
        <strain evidence="5 6">BS-1</strain>
    </source>
</reference>
<evidence type="ECO:0000256" key="2">
    <source>
        <dbReference type="ARBA" id="ARBA00023125"/>
    </source>
</evidence>
<evidence type="ECO:0000256" key="3">
    <source>
        <dbReference type="ARBA" id="ARBA00023163"/>
    </source>
</evidence>
<dbReference type="InterPro" id="IPR000524">
    <property type="entry name" value="Tscrpt_reg_HTH_GntR"/>
</dbReference>
<evidence type="ECO:0000313" key="6">
    <source>
        <dbReference type="Proteomes" id="UP000297714"/>
    </source>
</evidence>
<dbReference type="InterPro" id="IPR046335">
    <property type="entry name" value="LacI/GalR-like_sensor"/>
</dbReference>
<evidence type="ECO:0000259" key="4">
    <source>
        <dbReference type="PROSITE" id="PS50949"/>
    </source>
</evidence>
<dbReference type="InterPro" id="IPR028082">
    <property type="entry name" value="Peripla_BP_I"/>
</dbReference>
<accession>A0A4Z0Y1B8</accession>
<dbReference type="InterPro" id="IPR036390">
    <property type="entry name" value="WH_DNA-bd_sf"/>
</dbReference>
<dbReference type="CDD" id="cd07377">
    <property type="entry name" value="WHTH_GntR"/>
    <property type="match status" value="1"/>
</dbReference>
<comment type="caution">
    <text evidence="5">The sequence shown here is derived from an EMBL/GenBank/DDBJ whole genome shotgun (WGS) entry which is preliminary data.</text>
</comment>
<dbReference type="SUPFAM" id="SSF53822">
    <property type="entry name" value="Periplasmic binding protein-like I"/>
    <property type="match status" value="1"/>
</dbReference>
<keyword evidence="3" id="KW-0804">Transcription</keyword>
<evidence type="ECO:0000313" key="5">
    <source>
        <dbReference type="EMBL" id="TGJ77534.1"/>
    </source>
</evidence>
<dbReference type="PANTHER" id="PTHR30146:SF150">
    <property type="entry name" value="ARABINOSE METABOLISM TRANSCRIPTIONAL REPRESSOR"/>
    <property type="match status" value="1"/>
</dbReference>
<dbReference type="InterPro" id="IPR036388">
    <property type="entry name" value="WH-like_DNA-bd_sf"/>
</dbReference>
<gene>
    <name evidence="5" type="primary">araR</name>
    <name evidence="5" type="ORF">CAGA_09080</name>
</gene>
<dbReference type="PANTHER" id="PTHR30146">
    <property type="entry name" value="LACI-RELATED TRANSCRIPTIONAL REPRESSOR"/>
    <property type="match status" value="1"/>
</dbReference>
<dbReference type="SUPFAM" id="SSF46785">
    <property type="entry name" value="Winged helix' DNA-binding domain"/>
    <property type="match status" value="1"/>
</dbReference>
<evidence type="ECO:0000256" key="1">
    <source>
        <dbReference type="ARBA" id="ARBA00023015"/>
    </source>
</evidence>
<sequence length="357" mass="40652">MEMPKYMTLVTWIKKKIESGELKYGEKVYSENELSAMFHISRQTVRQAINILAQDKYLESRQGSGTYVVFNTTVKREPTKTIGVVTTYVRAYIFPQIIRGIEDVLTKNGYSMQLAFTHNKIQNESRVLRSMLEKGMDGMIIEPTQSGLPNPNFKIYEEIQRQRIPVIFINSGYPGMKIPHVSLNDRAAGLLATEYLIRAGHKRIAGIFKSDDHQGHLRYAGYLDALLKAGYEIHDENVFWYSTQDVPDFSKFEQIILRRIEGCTGLLCYNDEVGMRIVEIMKRNGIAIPEDLSLISIDNSDLAALCEVPLTSVAHPMNVLGETAAQNLLRLIQDHTFKATVDFEPKIVERKSVRVLE</sequence>
<feature type="domain" description="HTH gntR-type" evidence="4">
    <location>
        <begin position="3"/>
        <end position="71"/>
    </location>
</feature>
<dbReference type="SMART" id="SM00345">
    <property type="entry name" value="HTH_GNTR"/>
    <property type="match status" value="1"/>
</dbReference>
<keyword evidence="6" id="KW-1185">Reference proteome</keyword>
<keyword evidence="2" id="KW-0238">DNA-binding</keyword>
<dbReference type="Gene3D" id="3.40.50.2300">
    <property type="match status" value="2"/>
</dbReference>
<dbReference type="GO" id="GO:0000976">
    <property type="term" value="F:transcription cis-regulatory region binding"/>
    <property type="evidence" value="ECO:0007669"/>
    <property type="project" value="TreeGrafter"/>
</dbReference>
<organism evidence="5 6">
    <name type="scientific">Caproiciproducens galactitolivorans</name>
    <dbReference type="NCBI Taxonomy" id="642589"/>
    <lineage>
        <taxon>Bacteria</taxon>
        <taxon>Bacillati</taxon>
        <taxon>Bacillota</taxon>
        <taxon>Clostridia</taxon>
        <taxon>Eubacteriales</taxon>
        <taxon>Acutalibacteraceae</taxon>
        <taxon>Caproiciproducens</taxon>
    </lineage>
</organism>
<dbReference type="AlphaFoldDB" id="A0A4Z0Y1B8"/>